<name>A0A844AVT2_9RHOB</name>
<keyword evidence="8" id="KW-1185">Reference proteome</keyword>
<accession>A0A844AVT2</accession>
<feature type="compositionally biased region" description="Polar residues" evidence="5">
    <location>
        <begin position="1"/>
        <end position="12"/>
    </location>
</feature>
<dbReference type="InterPro" id="IPR036271">
    <property type="entry name" value="Tet_transcr_reg_TetR-rel_C_sf"/>
</dbReference>
<proteinExistence type="predicted"/>
<dbReference type="RefSeq" id="WP_153545930.1">
    <property type="nucleotide sequence ID" value="NZ_WIXK01000002.1"/>
</dbReference>
<dbReference type="Proteomes" id="UP000436694">
    <property type="component" value="Unassembled WGS sequence"/>
</dbReference>
<gene>
    <name evidence="7" type="ORF">GG681_05575</name>
</gene>
<organism evidence="7 8">
    <name type="scientific">Tritonibacter aquimaris</name>
    <dbReference type="NCBI Taxonomy" id="2663379"/>
    <lineage>
        <taxon>Bacteria</taxon>
        <taxon>Pseudomonadati</taxon>
        <taxon>Pseudomonadota</taxon>
        <taxon>Alphaproteobacteria</taxon>
        <taxon>Rhodobacterales</taxon>
        <taxon>Paracoccaceae</taxon>
        <taxon>Tritonibacter</taxon>
    </lineage>
</organism>
<comment type="caution">
    <text evidence="7">The sequence shown here is derived from an EMBL/GenBank/DDBJ whole genome shotgun (WGS) entry which is preliminary data.</text>
</comment>
<dbReference type="GO" id="GO:0003700">
    <property type="term" value="F:DNA-binding transcription factor activity"/>
    <property type="evidence" value="ECO:0007669"/>
    <property type="project" value="TreeGrafter"/>
</dbReference>
<evidence type="ECO:0000313" key="8">
    <source>
        <dbReference type="Proteomes" id="UP000436694"/>
    </source>
</evidence>
<dbReference type="FunFam" id="1.10.10.60:FF:000141">
    <property type="entry name" value="TetR family transcriptional regulator"/>
    <property type="match status" value="1"/>
</dbReference>
<dbReference type="PANTHER" id="PTHR30055">
    <property type="entry name" value="HTH-TYPE TRANSCRIPTIONAL REGULATOR RUTR"/>
    <property type="match status" value="1"/>
</dbReference>
<protein>
    <submittedName>
        <fullName evidence="7">TetR family transcriptional regulator</fullName>
    </submittedName>
</protein>
<dbReference type="InterPro" id="IPR009057">
    <property type="entry name" value="Homeodomain-like_sf"/>
</dbReference>
<dbReference type="PROSITE" id="PS50977">
    <property type="entry name" value="HTH_TETR_2"/>
    <property type="match status" value="1"/>
</dbReference>
<evidence type="ECO:0000256" key="2">
    <source>
        <dbReference type="ARBA" id="ARBA00023125"/>
    </source>
</evidence>
<dbReference type="Pfam" id="PF14246">
    <property type="entry name" value="TetR_C_7"/>
    <property type="match status" value="1"/>
</dbReference>
<dbReference type="AlphaFoldDB" id="A0A844AVT2"/>
<feature type="DNA-binding region" description="H-T-H motif" evidence="4">
    <location>
        <begin position="45"/>
        <end position="64"/>
    </location>
</feature>
<dbReference type="InterPro" id="IPR050109">
    <property type="entry name" value="HTH-type_TetR-like_transc_reg"/>
</dbReference>
<dbReference type="InterPro" id="IPR001647">
    <property type="entry name" value="HTH_TetR"/>
</dbReference>
<evidence type="ECO:0000256" key="5">
    <source>
        <dbReference type="SAM" id="MobiDB-lite"/>
    </source>
</evidence>
<evidence type="ECO:0000313" key="7">
    <source>
        <dbReference type="EMBL" id="MQY42101.1"/>
    </source>
</evidence>
<dbReference type="SUPFAM" id="SSF46689">
    <property type="entry name" value="Homeodomain-like"/>
    <property type="match status" value="1"/>
</dbReference>
<dbReference type="Gene3D" id="1.10.357.10">
    <property type="entry name" value="Tetracycline Repressor, domain 2"/>
    <property type="match status" value="1"/>
</dbReference>
<feature type="region of interest" description="Disordered" evidence="5">
    <location>
        <begin position="1"/>
        <end position="23"/>
    </location>
</feature>
<reference evidence="7 8" key="1">
    <citation type="submission" date="2019-10" db="EMBL/GenBank/DDBJ databases">
        <title>Epibacterium sp. nov., isolated from seawater.</title>
        <authorList>
            <person name="Zhang X."/>
            <person name="Li N."/>
        </authorList>
    </citation>
    <scope>NUCLEOTIDE SEQUENCE [LARGE SCALE GENOMIC DNA]</scope>
    <source>
        <strain evidence="7 8">SM1969</strain>
    </source>
</reference>
<dbReference type="Pfam" id="PF00440">
    <property type="entry name" value="TetR_N"/>
    <property type="match status" value="1"/>
</dbReference>
<dbReference type="InterPro" id="IPR039536">
    <property type="entry name" value="TetR_C_Proteobacteria"/>
</dbReference>
<dbReference type="PROSITE" id="PS01081">
    <property type="entry name" value="HTH_TETR_1"/>
    <property type="match status" value="1"/>
</dbReference>
<dbReference type="PRINTS" id="PR00455">
    <property type="entry name" value="HTHTETR"/>
</dbReference>
<keyword evidence="3" id="KW-0804">Transcription</keyword>
<keyword evidence="1" id="KW-0805">Transcription regulation</keyword>
<feature type="domain" description="HTH tetR-type" evidence="6">
    <location>
        <begin position="22"/>
        <end position="82"/>
    </location>
</feature>
<dbReference type="GO" id="GO:0000976">
    <property type="term" value="F:transcription cis-regulatory region binding"/>
    <property type="evidence" value="ECO:0007669"/>
    <property type="project" value="TreeGrafter"/>
</dbReference>
<keyword evidence="2 4" id="KW-0238">DNA-binding</keyword>
<evidence type="ECO:0000256" key="4">
    <source>
        <dbReference type="PROSITE-ProRule" id="PRU00335"/>
    </source>
</evidence>
<dbReference type="PANTHER" id="PTHR30055:SF146">
    <property type="entry name" value="HTH-TYPE TRANSCRIPTIONAL DUAL REGULATOR CECR"/>
    <property type="match status" value="1"/>
</dbReference>
<dbReference type="EMBL" id="WIXK01000002">
    <property type="protein sequence ID" value="MQY42101.1"/>
    <property type="molecule type" value="Genomic_DNA"/>
</dbReference>
<evidence type="ECO:0000259" key="6">
    <source>
        <dbReference type="PROSITE" id="PS50977"/>
    </source>
</evidence>
<dbReference type="InterPro" id="IPR023772">
    <property type="entry name" value="DNA-bd_HTH_TetR-type_CS"/>
</dbReference>
<dbReference type="Gene3D" id="1.10.10.60">
    <property type="entry name" value="Homeodomain-like"/>
    <property type="match status" value="1"/>
</dbReference>
<evidence type="ECO:0000256" key="1">
    <source>
        <dbReference type="ARBA" id="ARBA00023015"/>
    </source>
</evidence>
<sequence length="220" mass="24422">MVTDDSTPSQAAKQAPSIQRRGRKFDQVLEGASKLFMSQGFEATSVDDIAREASVSKATIYSYFPDKRLMFSEVVRTECQRQTEAAGEPVAPGSPPEKALYQIARQIMGTYISEVSQQMFRICVAEAARFPELGKLFYESGPLSVRAEVLAYLQEAQAAGQFTIGDLELAAEQFVELCKADLLLRAVFLHERDFSEEEQDRVARAAVGMFLARHRPNAAL</sequence>
<evidence type="ECO:0000256" key="3">
    <source>
        <dbReference type="ARBA" id="ARBA00023163"/>
    </source>
</evidence>
<dbReference type="SUPFAM" id="SSF48498">
    <property type="entry name" value="Tetracyclin repressor-like, C-terminal domain"/>
    <property type="match status" value="1"/>
</dbReference>